<dbReference type="RefSeq" id="WP_376979125.1">
    <property type="nucleotide sequence ID" value="NZ_JBHLSV010000005.1"/>
</dbReference>
<comment type="caution">
    <text evidence="2">The sequence shown here is derived from an EMBL/GenBank/DDBJ whole genome shotgun (WGS) entry which is preliminary data.</text>
</comment>
<feature type="compositionally biased region" description="Pro residues" evidence="1">
    <location>
        <begin position="1"/>
        <end position="10"/>
    </location>
</feature>
<protein>
    <submittedName>
        <fullName evidence="2">Uncharacterized protein</fullName>
    </submittedName>
</protein>
<keyword evidence="3" id="KW-1185">Reference proteome</keyword>
<feature type="region of interest" description="Disordered" evidence="1">
    <location>
        <begin position="1"/>
        <end position="22"/>
    </location>
</feature>
<organism evidence="2 3">
    <name type="scientific">Brachybacterium hainanense</name>
    <dbReference type="NCBI Taxonomy" id="1541174"/>
    <lineage>
        <taxon>Bacteria</taxon>
        <taxon>Bacillati</taxon>
        <taxon>Actinomycetota</taxon>
        <taxon>Actinomycetes</taxon>
        <taxon>Micrococcales</taxon>
        <taxon>Dermabacteraceae</taxon>
        <taxon>Brachybacterium</taxon>
    </lineage>
</organism>
<proteinExistence type="predicted"/>
<dbReference type="EMBL" id="JBHLSV010000005">
    <property type="protein sequence ID" value="MFC0673505.1"/>
    <property type="molecule type" value="Genomic_DNA"/>
</dbReference>
<name>A0ABV6R949_9MICO</name>
<evidence type="ECO:0000313" key="3">
    <source>
        <dbReference type="Proteomes" id="UP001589793"/>
    </source>
</evidence>
<gene>
    <name evidence="2" type="ORF">ACFFF6_06005</name>
</gene>
<dbReference type="Proteomes" id="UP001589793">
    <property type="component" value="Unassembled WGS sequence"/>
</dbReference>
<evidence type="ECO:0000313" key="2">
    <source>
        <dbReference type="EMBL" id="MFC0673505.1"/>
    </source>
</evidence>
<accession>A0ABV6R949</accession>
<feature type="compositionally biased region" description="Basic and acidic residues" evidence="1">
    <location>
        <begin position="12"/>
        <end position="22"/>
    </location>
</feature>
<evidence type="ECO:0000256" key="1">
    <source>
        <dbReference type="SAM" id="MobiDB-lite"/>
    </source>
</evidence>
<reference evidence="2 3" key="1">
    <citation type="submission" date="2024-09" db="EMBL/GenBank/DDBJ databases">
        <authorList>
            <person name="Sun Q."/>
            <person name="Mori K."/>
        </authorList>
    </citation>
    <scope>NUCLEOTIDE SEQUENCE [LARGE SCALE GENOMIC DNA]</scope>
    <source>
        <strain evidence="2 3">CICC 10874</strain>
    </source>
</reference>
<sequence>MAQPPTPNVMPPRRDGISVPLKDPEADERWRVILSILPLARDRAETIAEWVIYGPEEEDDDA</sequence>